<evidence type="ECO:0000256" key="1">
    <source>
        <dbReference type="ARBA" id="ARBA00022679"/>
    </source>
</evidence>
<accession>A0A5C8HSS6</accession>
<keyword evidence="1 2" id="KW-0808">Transferase</keyword>
<organism evidence="2 3">
    <name type="scientific">Microbacterium mitrae</name>
    <dbReference type="NCBI Taxonomy" id="664640"/>
    <lineage>
        <taxon>Bacteria</taxon>
        <taxon>Bacillati</taxon>
        <taxon>Actinomycetota</taxon>
        <taxon>Actinomycetes</taxon>
        <taxon>Micrococcales</taxon>
        <taxon>Microbacteriaceae</taxon>
        <taxon>Microbacterium</taxon>
    </lineage>
</organism>
<dbReference type="OrthoDB" id="9801609at2"/>
<dbReference type="AlphaFoldDB" id="A0A5C8HSS6"/>
<dbReference type="SUPFAM" id="SSF53756">
    <property type="entry name" value="UDP-Glycosyltransferase/glycogen phosphorylase"/>
    <property type="match status" value="1"/>
</dbReference>
<sequence>MGVTLRFVADQLVAPTDADLEQASGDLLQALIASTPRGCDVAAIVPSGDEHLASSFSGLREVQPVGFGRRELAASWQLGISGTVGGGLIHSASLMAPLVRHDRANRGDQTVVTLWNYDAWESKASMTKTQRLWTRAMLKRAVKHADAIVVPSFALAEKLSERHRFGERIRVIAGAAPSRFVVPSDAVARLRDHNIPASFVVVPIDDMPPADIADALAGAAGGVTAERDVVIVGAAEGTEPQIADMAEAAGIAQRHVHVRGVMDAADRAAVMDRADVAVFAGSRVAWPWRIIEALRLGIPVVATDSALHREVVGDGGLVVAASDLKDAVAQAVGDEAERLRVLSSDRGRAYSWQSAAEQVWQLHAEL</sequence>
<dbReference type="Gene3D" id="3.40.50.2000">
    <property type="entry name" value="Glycogen Phosphorylase B"/>
    <property type="match status" value="2"/>
</dbReference>
<dbReference type="Pfam" id="PF13692">
    <property type="entry name" value="Glyco_trans_1_4"/>
    <property type="match status" value="1"/>
</dbReference>
<dbReference type="RefSeq" id="WP_147824922.1">
    <property type="nucleotide sequence ID" value="NZ_BAAARG010000001.1"/>
</dbReference>
<dbReference type="GO" id="GO:0009103">
    <property type="term" value="P:lipopolysaccharide biosynthetic process"/>
    <property type="evidence" value="ECO:0007669"/>
    <property type="project" value="TreeGrafter"/>
</dbReference>
<evidence type="ECO:0000313" key="3">
    <source>
        <dbReference type="Proteomes" id="UP000321196"/>
    </source>
</evidence>
<evidence type="ECO:0000313" key="2">
    <source>
        <dbReference type="EMBL" id="TXK06113.1"/>
    </source>
</evidence>
<keyword evidence="3" id="KW-1185">Reference proteome</keyword>
<dbReference type="Proteomes" id="UP000321196">
    <property type="component" value="Unassembled WGS sequence"/>
</dbReference>
<dbReference type="PANTHER" id="PTHR46401:SF2">
    <property type="entry name" value="GLYCOSYLTRANSFERASE WBBK-RELATED"/>
    <property type="match status" value="1"/>
</dbReference>
<reference evidence="2 3" key="1">
    <citation type="submission" date="2019-08" db="EMBL/GenBank/DDBJ databases">
        <authorList>
            <person name="Dong K."/>
        </authorList>
    </citation>
    <scope>NUCLEOTIDE SEQUENCE [LARGE SCALE GENOMIC DNA]</scope>
    <source>
        <strain evidence="2 3">M4-8</strain>
    </source>
</reference>
<comment type="caution">
    <text evidence="2">The sequence shown here is derived from an EMBL/GenBank/DDBJ whole genome shotgun (WGS) entry which is preliminary data.</text>
</comment>
<dbReference type="EMBL" id="VRSW01000001">
    <property type="protein sequence ID" value="TXK06113.1"/>
    <property type="molecule type" value="Genomic_DNA"/>
</dbReference>
<gene>
    <name evidence="2" type="ORF">FVP60_03865</name>
</gene>
<dbReference type="PANTHER" id="PTHR46401">
    <property type="entry name" value="GLYCOSYLTRANSFERASE WBBK-RELATED"/>
    <property type="match status" value="1"/>
</dbReference>
<name>A0A5C8HSS6_9MICO</name>
<dbReference type="GO" id="GO:0016757">
    <property type="term" value="F:glycosyltransferase activity"/>
    <property type="evidence" value="ECO:0007669"/>
    <property type="project" value="TreeGrafter"/>
</dbReference>
<proteinExistence type="predicted"/>
<protein>
    <submittedName>
        <fullName evidence="2">Glycosyltransferase family 4 protein</fullName>
    </submittedName>
</protein>